<dbReference type="GO" id="GO:0005634">
    <property type="term" value="C:nucleus"/>
    <property type="evidence" value="ECO:0007669"/>
    <property type="project" value="TreeGrafter"/>
</dbReference>
<evidence type="ECO:0000259" key="1">
    <source>
        <dbReference type="PROSITE" id="PS50235"/>
    </source>
</evidence>
<dbReference type="InterPro" id="IPR018200">
    <property type="entry name" value="USP_CS"/>
</dbReference>
<dbReference type="PANTHER" id="PTHR24006">
    <property type="entry name" value="UBIQUITIN CARBOXYL-TERMINAL HYDROLASE"/>
    <property type="match status" value="1"/>
</dbReference>
<dbReference type="GO" id="GO:0005829">
    <property type="term" value="C:cytosol"/>
    <property type="evidence" value="ECO:0007669"/>
    <property type="project" value="TreeGrafter"/>
</dbReference>
<dbReference type="PROSITE" id="PS00972">
    <property type="entry name" value="USP_1"/>
    <property type="match status" value="1"/>
</dbReference>
<reference evidence="2" key="1">
    <citation type="submission" date="2021-01" db="EMBL/GenBank/DDBJ databases">
        <authorList>
            <person name="Corre E."/>
            <person name="Pelletier E."/>
            <person name="Niang G."/>
            <person name="Scheremetjew M."/>
            <person name="Finn R."/>
            <person name="Kale V."/>
            <person name="Holt S."/>
            <person name="Cochrane G."/>
            <person name="Meng A."/>
            <person name="Brown T."/>
            <person name="Cohen L."/>
        </authorList>
    </citation>
    <scope>NUCLEOTIDE SEQUENCE</scope>
    <source>
        <strain evidence="2">GSBS06</strain>
    </source>
</reference>
<organism evidence="2">
    <name type="scientific">Aplanochytrium stocchinoi</name>
    <dbReference type="NCBI Taxonomy" id="215587"/>
    <lineage>
        <taxon>Eukaryota</taxon>
        <taxon>Sar</taxon>
        <taxon>Stramenopiles</taxon>
        <taxon>Bigyra</taxon>
        <taxon>Labyrinthulomycetes</taxon>
        <taxon>Thraustochytrida</taxon>
        <taxon>Thraustochytriidae</taxon>
        <taxon>Aplanochytrium</taxon>
    </lineage>
</organism>
<name>A0A7S3PIT0_9STRA</name>
<dbReference type="InterPro" id="IPR038765">
    <property type="entry name" value="Papain-like_cys_pep_sf"/>
</dbReference>
<evidence type="ECO:0000313" key="2">
    <source>
        <dbReference type="EMBL" id="CAE0440708.1"/>
    </source>
</evidence>
<dbReference type="Pfam" id="PF00443">
    <property type="entry name" value="UCH"/>
    <property type="match status" value="1"/>
</dbReference>
<protein>
    <recommendedName>
        <fullName evidence="1">USP domain-containing protein</fullName>
    </recommendedName>
</protein>
<gene>
    <name evidence="2" type="ORF">ASTO00021_LOCUS10841</name>
</gene>
<feature type="domain" description="USP" evidence="1">
    <location>
        <begin position="40"/>
        <end position="330"/>
    </location>
</feature>
<dbReference type="InterPro" id="IPR028889">
    <property type="entry name" value="USP"/>
</dbReference>
<dbReference type="GO" id="GO:0004843">
    <property type="term" value="F:cysteine-type deubiquitinase activity"/>
    <property type="evidence" value="ECO:0007669"/>
    <property type="project" value="InterPro"/>
</dbReference>
<sequence>MAMDSQNQSVQLLSWNNNGTGADAGYTHDNNSGSRHEAFLGLQNLGNCCFMNATLQCLFSSELIVRQLVIHQKHSRCPYYPDCMSCTLYEQYKLCQYSNLPYVMYRQLPEVLKKHNYSFSRARSHDPYDFLVGLLNKVPVDFRNALLDFKVQKSTSCTKCRRTVEKVKPFDHLSLSIENSSINSVPDAVRNYFKQSDLSKYFCLHCSQSVNAETSVNLTRVPGVLVIKLQRFREESKLKITKKSVEVTQSLQLHRSSVESGEIEAITTSLFGVLMHTGSNSLVERCHYYCYVRRDGHWYKADDSNVQSTSWKCIVDDMSTNGYLLFYSVNTDTTPDRPQRGFLGKRRCEQLPERPESKLKSNALLPAHSRETLRELLMSKDNKEKSWIMIQIAVNCFKKGKSANRAKFLRESLKSLCPDLRVRINTSEDWPIVKSQNSFFNKICNVVETVLKYGKLDIREDSPEKPYLLANVKDNRTTLNTDDVFENGFSLKLRDMLDPGKKDIKSLVKVGETRSEMEERRKQGGTSTDKPTPMAWDYAVYLGIEFLRTQKKNRTAYFESKMSRFCQNSSDSDEEEISKNSSQAYFNASVNILEMVMSNFKLYEKEPSPKDYWFDAHSDNIPSTEDQQDDPVHPTMYKLINVNRRRGYVPMYNG</sequence>
<proteinExistence type="predicted"/>
<dbReference type="InterPro" id="IPR001394">
    <property type="entry name" value="Peptidase_C19_UCH"/>
</dbReference>
<dbReference type="SUPFAM" id="SSF54001">
    <property type="entry name" value="Cysteine proteinases"/>
    <property type="match status" value="1"/>
</dbReference>
<dbReference type="EMBL" id="HBIN01014337">
    <property type="protein sequence ID" value="CAE0440708.1"/>
    <property type="molecule type" value="Transcribed_RNA"/>
</dbReference>
<dbReference type="InterPro" id="IPR050164">
    <property type="entry name" value="Peptidase_C19"/>
</dbReference>
<dbReference type="AlphaFoldDB" id="A0A7S3PIT0"/>
<dbReference type="PROSITE" id="PS50235">
    <property type="entry name" value="USP_3"/>
    <property type="match status" value="1"/>
</dbReference>
<dbReference type="GO" id="GO:0016579">
    <property type="term" value="P:protein deubiquitination"/>
    <property type="evidence" value="ECO:0007669"/>
    <property type="project" value="InterPro"/>
</dbReference>
<accession>A0A7S3PIT0</accession>
<dbReference type="PANTHER" id="PTHR24006:SF747">
    <property type="entry name" value="UBIQUITIN CARBOXYL-TERMINAL HYDROLASE 20"/>
    <property type="match status" value="1"/>
</dbReference>
<dbReference type="Gene3D" id="3.90.70.10">
    <property type="entry name" value="Cysteine proteinases"/>
    <property type="match status" value="1"/>
</dbReference>